<dbReference type="PANTHER" id="PTHR27002">
    <property type="entry name" value="RECEPTOR-LIKE SERINE/THREONINE-PROTEIN KINASE SD1-8"/>
    <property type="match status" value="1"/>
</dbReference>
<evidence type="ECO:0000313" key="8">
    <source>
        <dbReference type="Proteomes" id="UP001642360"/>
    </source>
</evidence>
<organism evidence="7 8">
    <name type="scientific">Ilex paraguariensis</name>
    <name type="common">yerba mate</name>
    <dbReference type="NCBI Taxonomy" id="185542"/>
    <lineage>
        <taxon>Eukaryota</taxon>
        <taxon>Viridiplantae</taxon>
        <taxon>Streptophyta</taxon>
        <taxon>Embryophyta</taxon>
        <taxon>Tracheophyta</taxon>
        <taxon>Spermatophyta</taxon>
        <taxon>Magnoliopsida</taxon>
        <taxon>eudicotyledons</taxon>
        <taxon>Gunneridae</taxon>
        <taxon>Pentapetalae</taxon>
        <taxon>asterids</taxon>
        <taxon>campanulids</taxon>
        <taxon>Aquifoliales</taxon>
        <taxon>Aquifoliaceae</taxon>
        <taxon>Ilex</taxon>
    </lineage>
</organism>
<dbReference type="PROSITE" id="PS50011">
    <property type="entry name" value="PROTEIN_KINASE_DOM"/>
    <property type="match status" value="1"/>
</dbReference>
<dbReference type="PROSITE" id="PS00108">
    <property type="entry name" value="PROTEIN_KINASE_ST"/>
    <property type="match status" value="1"/>
</dbReference>
<comment type="caution">
    <text evidence="7">The sequence shown here is derived from an EMBL/GenBank/DDBJ whole genome shotgun (WGS) entry which is preliminary data.</text>
</comment>
<keyword evidence="5" id="KW-0067">ATP-binding</keyword>
<dbReference type="PANTHER" id="PTHR27002:SF1095">
    <property type="entry name" value="G-TYPE LECTIN S-RECEPTOR-LIKE SERINE_THREONINE-PROTEIN KINASE RKS1"/>
    <property type="match status" value="1"/>
</dbReference>
<keyword evidence="8" id="KW-1185">Reference proteome</keyword>
<proteinExistence type="predicted"/>
<evidence type="ECO:0000259" key="6">
    <source>
        <dbReference type="PROSITE" id="PS50011"/>
    </source>
</evidence>
<keyword evidence="4" id="KW-0418">Kinase</keyword>
<protein>
    <recommendedName>
        <fullName evidence="6">Protein kinase domain-containing protein</fullName>
    </recommendedName>
</protein>
<gene>
    <name evidence="7" type="ORF">ILEXP_LOCUS57201</name>
</gene>
<evidence type="ECO:0000313" key="7">
    <source>
        <dbReference type="EMBL" id="CAK9186707.1"/>
    </source>
</evidence>
<evidence type="ECO:0000256" key="2">
    <source>
        <dbReference type="ARBA" id="ARBA00022679"/>
    </source>
</evidence>
<dbReference type="GO" id="GO:0004674">
    <property type="term" value="F:protein serine/threonine kinase activity"/>
    <property type="evidence" value="ECO:0007669"/>
    <property type="project" value="UniProtKB-KW"/>
</dbReference>
<dbReference type="FunFam" id="1.10.510.10:FF:000467">
    <property type="entry name" value="Liguleless narrow1"/>
    <property type="match status" value="1"/>
</dbReference>
<dbReference type="Pfam" id="PF07714">
    <property type="entry name" value="PK_Tyr_Ser-Thr"/>
    <property type="match status" value="1"/>
</dbReference>
<dbReference type="InterPro" id="IPR001245">
    <property type="entry name" value="Ser-Thr/Tyr_kinase_cat_dom"/>
</dbReference>
<dbReference type="InterPro" id="IPR000719">
    <property type="entry name" value="Prot_kinase_dom"/>
</dbReference>
<dbReference type="SMART" id="SM00220">
    <property type="entry name" value="S_TKc"/>
    <property type="match status" value="1"/>
</dbReference>
<keyword evidence="2" id="KW-0808">Transferase</keyword>
<name>A0ABC8V032_9AQUA</name>
<evidence type="ECO:0000256" key="5">
    <source>
        <dbReference type="ARBA" id="ARBA00022840"/>
    </source>
</evidence>
<dbReference type="Gene3D" id="1.10.510.10">
    <property type="entry name" value="Transferase(Phosphotransferase) domain 1"/>
    <property type="match status" value="1"/>
</dbReference>
<dbReference type="InterPro" id="IPR011009">
    <property type="entry name" value="Kinase-like_dom_sf"/>
</dbReference>
<dbReference type="Proteomes" id="UP001642360">
    <property type="component" value="Unassembled WGS sequence"/>
</dbReference>
<dbReference type="InterPro" id="IPR008271">
    <property type="entry name" value="Ser/Thr_kinase_AS"/>
</dbReference>
<keyword evidence="1" id="KW-0723">Serine/threonine-protein kinase</keyword>
<reference evidence="7 8" key="1">
    <citation type="submission" date="2024-02" db="EMBL/GenBank/DDBJ databases">
        <authorList>
            <person name="Vignale AGUSTIN F."/>
            <person name="Sosa J E."/>
            <person name="Modenutti C."/>
        </authorList>
    </citation>
    <scope>NUCLEOTIDE SEQUENCE [LARGE SCALE GENOMIC DNA]</scope>
</reference>
<sequence>MLIYEYLPNKGLDSFIFDKEKRSILDWRKRFEIVLGIARAMVYLHRDSRLRIVHRDLKASNVLLDATMNPKISDFGMARIFDGDQIAANTNRVVGTYGYMSPEYAMEGQFSTKSDVFSFGVLLLEIISGKKNNSYYQENSVNLIGHVWDLWKGNSALEVVDSTLGDSYQAHEVLRCIHIGLLCVQEFSSDRPTMSEVVFMLCNETTLTSPSQPAFIFKRATTGDSSSASVGTASINYLTISQVQAR</sequence>
<evidence type="ECO:0000256" key="1">
    <source>
        <dbReference type="ARBA" id="ARBA00022527"/>
    </source>
</evidence>
<feature type="domain" description="Protein kinase" evidence="6">
    <location>
        <begin position="1"/>
        <end position="215"/>
    </location>
</feature>
<dbReference type="AlphaFoldDB" id="A0ABC8V032"/>
<dbReference type="EMBL" id="CAUOFW020009658">
    <property type="protein sequence ID" value="CAK9186707.1"/>
    <property type="molecule type" value="Genomic_DNA"/>
</dbReference>
<evidence type="ECO:0000256" key="4">
    <source>
        <dbReference type="ARBA" id="ARBA00022777"/>
    </source>
</evidence>
<evidence type="ECO:0000256" key="3">
    <source>
        <dbReference type="ARBA" id="ARBA00022741"/>
    </source>
</evidence>
<keyword evidence="3" id="KW-0547">Nucleotide-binding</keyword>
<dbReference type="GO" id="GO:0005524">
    <property type="term" value="F:ATP binding"/>
    <property type="evidence" value="ECO:0007669"/>
    <property type="project" value="UniProtKB-KW"/>
</dbReference>
<accession>A0ABC8V032</accession>
<dbReference type="SUPFAM" id="SSF56112">
    <property type="entry name" value="Protein kinase-like (PK-like)"/>
    <property type="match status" value="1"/>
</dbReference>